<accession>A0A2P6MNF9</accession>
<feature type="non-terminal residue" evidence="2">
    <location>
        <position position="1"/>
    </location>
</feature>
<reference evidence="2 3" key="1">
    <citation type="journal article" date="2018" name="Genome Biol. Evol.">
        <title>Multiple Roots of Fruiting Body Formation in Amoebozoa.</title>
        <authorList>
            <person name="Hillmann F."/>
            <person name="Forbes G."/>
            <person name="Novohradska S."/>
            <person name="Ferling I."/>
            <person name="Riege K."/>
            <person name="Groth M."/>
            <person name="Westermann M."/>
            <person name="Marz M."/>
            <person name="Spaller T."/>
            <person name="Winckler T."/>
            <person name="Schaap P."/>
            <person name="Glockner G."/>
        </authorList>
    </citation>
    <scope>NUCLEOTIDE SEQUENCE [LARGE SCALE GENOMIC DNA]</scope>
    <source>
        <strain evidence="2 3">Jena</strain>
    </source>
</reference>
<evidence type="ECO:0000313" key="2">
    <source>
        <dbReference type="EMBL" id="PRP73237.1"/>
    </source>
</evidence>
<feature type="region of interest" description="Disordered" evidence="1">
    <location>
        <begin position="179"/>
        <end position="208"/>
    </location>
</feature>
<dbReference type="InParanoid" id="A0A2P6MNF9"/>
<organism evidence="2 3">
    <name type="scientific">Planoprotostelium fungivorum</name>
    <dbReference type="NCBI Taxonomy" id="1890364"/>
    <lineage>
        <taxon>Eukaryota</taxon>
        <taxon>Amoebozoa</taxon>
        <taxon>Evosea</taxon>
        <taxon>Variosea</taxon>
        <taxon>Cavosteliida</taxon>
        <taxon>Cavosteliaceae</taxon>
        <taxon>Planoprotostelium</taxon>
    </lineage>
</organism>
<comment type="caution">
    <text evidence="2">The sequence shown here is derived from an EMBL/GenBank/DDBJ whole genome shotgun (WGS) entry which is preliminary data.</text>
</comment>
<evidence type="ECO:0000256" key="1">
    <source>
        <dbReference type="SAM" id="MobiDB-lite"/>
    </source>
</evidence>
<feature type="region of interest" description="Disordered" evidence="1">
    <location>
        <begin position="1"/>
        <end position="32"/>
    </location>
</feature>
<dbReference type="EMBL" id="MDYQ01000651">
    <property type="protein sequence ID" value="PRP73237.1"/>
    <property type="molecule type" value="Genomic_DNA"/>
</dbReference>
<dbReference type="AlphaFoldDB" id="A0A2P6MNF9"/>
<proteinExistence type="predicted"/>
<evidence type="ECO:0000313" key="3">
    <source>
        <dbReference type="Proteomes" id="UP000241769"/>
    </source>
</evidence>
<dbReference type="Proteomes" id="UP000241769">
    <property type="component" value="Unassembled WGS sequence"/>
</dbReference>
<name>A0A2P6MNF9_9EUKA</name>
<keyword evidence="3" id="KW-1185">Reference proteome</keyword>
<sequence length="227" mass="26053">TESTEELEKKNEENTNKQQVERTEWEQEKMDMEEEIKRLQAKELEAQEELKHSSETVMTVEEELQAIQTKWKDEEKRGEELQARNEKLASAINMLESAFKEEIMIKDEEVKAHLDEKRDLDAKIRFLDAEVVRLKLAAINSTQQRTFIGRSRSNTESSREGFRVLARSATSIAQEVTENVNHHAESAPTGSKTNGDNHVFQAPANVPPKRTIFRVKSSSAAFSHTQK</sequence>
<protein>
    <submittedName>
        <fullName evidence="2">Uncharacterized protein</fullName>
    </submittedName>
</protein>
<gene>
    <name evidence="2" type="ORF">PROFUN_16915</name>
</gene>